<dbReference type="Pfam" id="PF05612">
    <property type="entry name" value="Leg1"/>
    <property type="match status" value="1"/>
</dbReference>
<dbReference type="Proteomes" id="UP000028990">
    <property type="component" value="Unassembled WGS sequence"/>
</dbReference>
<dbReference type="PANTHER" id="PTHR18820">
    <property type="entry name" value="LEG1"/>
    <property type="match status" value="1"/>
</dbReference>
<keyword evidence="2" id="KW-1185">Reference proteome</keyword>
<name>A0A091DNA4_FUKDA</name>
<protein>
    <submittedName>
        <fullName evidence="1">Uncharacterized protein</fullName>
    </submittedName>
</protein>
<dbReference type="PANTHER" id="PTHR18820:SF4">
    <property type="entry name" value="CHROMOSOME 6 OPEN READING FRAME 58"/>
    <property type="match status" value="1"/>
</dbReference>
<dbReference type="EMBL" id="KN122153">
    <property type="protein sequence ID" value="KFO32582.1"/>
    <property type="molecule type" value="Genomic_DNA"/>
</dbReference>
<accession>A0A091DNA4</accession>
<dbReference type="AlphaFoldDB" id="A0A091DNA4"/>
<sequence>MAIKEIYGKIYRNAQFASASVPKFGSGTEALGKILLLSLNCTSSDEKDCGHLPHTSTDAVIFPRIVKPVKFVNQEIFKNEKTSVIPRHEEIPLGSELKSKRKSRLLSEKLFHGINFYVITMNFLGAVESGFLKDAPHEIAFLARQEHRSDFCYSMEECRVFYPQAMDAARRFYEYLLSRKVSSLVDDVPVYDTDEDTVITYMWEAHQVATDVSTPKFSDISQYSSKTERDFTKDFLVAIEFCEAAKYHPYFKSAAEFLVGYPHRLLTDEDIPFVTKDSA</sequence>
<dbReference type="InterPro" id="IPR008499">
    <property type="entry name" value="Leg1"/>
</dbReference>
<organism evidence="1 2">
    <name type="scientific">Fukomys damarensis</name>
    <name type="common">Damaraland mole rat</name>
    <name type="synonym">Cryptomys damarensis</name>
    <dbReference type="NCBI Taxonomy" id="885580"/>
    <lineage>
        <taxon>Eukaryota</taxon>
        <taxon>Metazoa</taxon>
        <taxon>Chordata</taxon>
        <taxon>Craniata</taxon>
        <taxon>Vertebrata</taxon>
        <taxon>Euteleostomi</taxon>
        <taxon>Mammalia</taxon>
        <taxon>Eutheria</taxon>
        <taxon>Euarchontoglires</taxon>
        <taxon>Glires</taxon>
        <taxon>Rodentia</taxon>
        <taxon>Hystricomorpha</taxon>
        <taxon>Bathyergidae</taxon>
        <taxon>Fukomys</taxon>
    </lineage>
</organism>
<evidence type="ECO:0000313" key="1">
    <source>
        <dbReference type="EMBL" id="KFO32582.1"/>
    </source>
</evidence>
<reference evidence="1 2" key="1">
    <citation type="submission" date="2013-11" db="EMBL/GenBank/DDBJ databases">
        <title>The Damaraland mole rat (Fukomys damarensis) genome and evolution of African mole rats.</title>
        <authorList>
            <person name="Gladyshev V.N."/>
            <person name="Fang X."/>
        </authorList>
    </citation>
    <scope>NUCLEOTIDE SEQUENCE [LARGE SCALE GENOMIC DNA]</scope>
    <source>
        <tissue evidence="1">Liver</tissue>
    </source>
</reference>
<gene>
    <name evidence="1" type="ORF">H920_05993</name>
</gene>
<evidence type="ECO:0000313" key="2">
    <source>
        <dbReference type="Proteomes" id="UP000028990"/>
    </source>
</evidence>
<proteinExistence type="predicted"/>
<dbReference type="GO" id="GO:0005615">
    <property type="term" value="C:extracellular space"/>
    <property type="evidence" value="ECO:0007669"/>
    <property type="project" value="TreeGrafter"/>
</dbReference>